<protein>
    <submittedName>
        <fullName evidence="1">Uncharacterized protein</fullName>
    </submittedName>
</protein>
<evidence type="ECO:0000313" key="1">
    <source>
        <dbReference type="EMBL" id="QPI16610.1"/>
    </source>
</evidence>
<organism evidence="1">
    <name type="scientific">Virus NIOZ-UU159</name>
    <dbReference type="NCBI Taxonomy" id="2763270"/>
    <lineage>
        <taxon>Viruses</taxon>
    </lineage>
</organism>
<name>A0A7S9SUQ2_9VIRU</name>
<reference evidence="1" key="1">
    <citation type="submission" date="2020-08" db="EMBL/GenBank/DDBJ databases">
        <title>Bridging the membrane lipid divide: bacteria of the FCB group superphylum have the potential to synthesize archaeal ether lipids.</title>
        <authorList>
            <person name="Villanueva L."/>
            <person name="von Meijenfeldt F.A.B."/>
            <person name="Westbye A.B."/>
            <person name="Yadav S."/>
            <person name="Hopmans E.C."/>
            <person name="Dutilh B.E."/>
            <person name="Sinninghe Damste J.S."/>
        </authorList>
    </citation>
    <scope>NUCLEOTIDE SEQUENCE</scope>
    <source>
        <strain evidence="1">NIOZ-UU159</strain>
    </source>
</reference>
<sequence length="97" mass="10189">MLPTIIKNTNIPILIKTHLNLLIISSSSFVSSADSSVVSSADSSVFSSAGSTPNITSSSFALSCCLSSTAAFISSIVKSSEKDSLLLFNEFISFFNI</sequence>
<proteinExistence type="predicted"/>
<accession>A0A7S9SUQ2</accession>
<gene>
    <name evidence="1" type="ORF">NIOZUU159_00101</name>
</gene>
<dbReference type="EMBL" id="MW030587">
    <property type="protein sequence ID" value="QPI16610.1"/>
    <property type="molecule type" value="Genomic_DNA"/>
</dbReference>